<evidence type="ECO:0000313" key="1">
    <source>
        <dbReference type="EMBL" id="MEQ2316841.1"/>
    </source>
</evidence>
<keyword evidence="2" id="KW-1185">Reference proteome</keyword>
<organism evidence="1 2">
    <name type="scientific">Ameca splendens</name>
    <dbReference type="NCBI Taxonomy" id="208324"/>
    <lineage>
        <taxon>Eukaryota</taxon>
        <taxon>Metazoa</taxon>
        <taxon>Chordata</taxon>
        <taxon>Craniata</taxon>
        <taxon>Vertebrata</taxon>
        <taxon>Euteleostomi</taxon>
        <taxon>Actinopterygii</taxon>
        <taxon>Neopterygii</taxon>
        <taxon>Teleostei</taxon>
        <taxon>Neoteleostei</taxon>
        <taxon>Acanthomorphata</taxon>
        <taxon>Ovalentaria</taxon>
        <taxon>Atherinomorphae</taxon>
        <taxon>Cyprinodontiformes</taxon>
        <taxon>Goodeidae</taxon>
        <taxon>Ameca</taxon>
    </lineage>
</organism>
<name>A0ABV1AEZ3_9TELE</name>
<sequence>MYFWSRAAWSALNWPEDVSVVRTNQSSSFVWAGVKAHQTSAKQGEPGQTNELCSTWKCRSDTFPGRNVSGCLWVFSLVESHTDACCNCMTLSSHFGPLSLVQGKLNQTK</sequence>
<evidence type="ECO:0000313" key="2">
    <source>
        <dbReference type="Proteomes" id="UP001469553"/>
    </source>
</evidence>
<accession>A0ABV1AEZ3</accession>
<reference evidence="1 2" key="1">
    <citation type="submission" date="2021-06" db="EMBL/GenBank/DDBJ databases">
        <authorList>
            <person name="Palmer J.M."/>
        </authorList>
    </citation>
    <scope>NUCLEOTIDE SEQUENCE [LARGE SCALE GENOMIC DNA]</scope>
    <source>
        <strain evidence="1 2">AS_MEX2019</strain>
        <tissue evidence="1">Muscle</tissue>
    </source>
</reference>
<proteinExistence type="predicted"/>
<gene>
    <name evidence="1" type="ORF">AMECASPLE_036604</name>
</gene>
<dbReference type="Proteomes" id="UP001469553">
    <property type="component" value="Unassembled WGS sequence"/>
</dbReference>
<dbReference type="EMBL" id="JAHRIP010090494">
    <property type="protein sequence ID" value="MEQ2316841.1"/>
    <property type="molecule type" value="Genomic_DNA"/>
</dbReference>
<protein>
    <submittedName>
        <fullName evidence="1">Uncharacterized protein</fullName>
    </submittedName>
</protein>
<comment type="caution">
    <text evidence="1">The sequence shown here is derived from an EMBL/GenBank/DDBJ whole genome shotgun (WGS) entry which is preliminary data.</text>
</comment>